<keyword evidence="2" id="KW-1185">Reference proteome</keyword>
<dbReference type="Gene3D" id="2.60.40.1080">
    <property type="match status" value="1"/>
</dbReference>
<dbReference type="OrthoDB" id="5664384at2"/>
<proteinExistence type="predicted"/>
<dbReference type="Gene3D" id="2.60.40.2700">
    <property type="match status" value="11"/>
</dbReference>
<protein>
    <submittedName>
        <fullName evidence="1">Uncharacterized protein</fullName>
    </submittedName>
</protein>
<dbReference type="SUPFAM" id="SSF50965">
    <property type="entry name" value="Galactose oxidase, central domain"/>
    <property type="match status" value="2"/>
</dbReference>
<dbReference type="Proteomes" id="UP000441399">
    <property type="component" value="Unassembled WGS sequence"/>
</dbReference>
<dbReference type="InterPro" id="IPR015915">
    <property type="entry name" value="Kelch-typ_b-propeller"/>
</dbReference>
<reference evidence="1 2" key="1">
    <citation type="submission" date="2019-11" db="EMBL/GenBank/DDBJ databases">
        <authorList>
            <person name="Holert J."/>
        </authorList>
    </citation>
    <scope>NUCLEOTIDE SEQUENCE [LARGE SCALE GENOMIC DNA]</scope>
    <source>
        <strain evidence="1">SB11_3</strain>
    </source>
</reference>
<accession>A0A5S9R0U0</accession>
<sequence>MKKLALAVAVATAAAGCSDNDNDRGGNRGTQNQAPVVTDLVIHDVNGESVKVADVLRAQYTYSDVDNDAEGDTRFQWLVDGVAVTGATDKEYTVQSSDIGKPITLMITPVAQAGVREGAAETTAAVTVSIDGAPKAENVQVADNTAGVVKAGTLLTGSYDYVDAEDDAEGASAFRWLRDGQPIADATEKNYTVTAADEGKDLIFEVTPVAQGGVLQGAAYQSVVIEVQANEAPVASAVSITGDNGGNTRKGTTLTGTYTYSDSESDAEGASTFRWLRGGEAIADATAVTYTITAEDEGKNIVFEVTPVANAGALAGAPAVSTNTISVPANGAPMAVGVSVSNNTDDVIKVGTVLTGSYTFKDDENDDEDLSVDGTQLRWLRNGVEIANATGNEYTVTAADEDKALTFAVTPKAKSGVVQGLRSVSDVIDVALNEAPIAADVSITDVNGGEAIIGDFLQGDYNYTDVENDEENESATRFRWLRNGMTIEGETQKTYTLMPDDEGKKIQFEVVPVAKSGALEGQAKTSSELTVSVDSNTAPSFSSLSFDNVDATIGQTLTILFSYNDADGDAEGDHTFQWFRNGTQINGVAGATYDVADADKGAIITAKATAVAATGVTQGARQDVAGNVTIADSAANTAPRATELSITTSTGRPPKTGDTLTLNYTFVDGEGDTESGSLIKWYVNDDAILGANQATLTVGANHLGKTIKAVVIPRASSGVNSETPYETEIPVPADAAPVVTGVTVNDDNGGGAEVGDVLSVDYTYGDPDGHVEAGTIISWYHERVLITSGTSKTYTIKAEDKGKTIFAAVHPRANGLYGFLVFSTEGVSVPANNAPTFTSLTFDKAIAKVGDTIRINYTYQDADNDAAGNHVFRWYRGGTQIAGATGNVYTVTEDDAGENLTAKATAVAAAGELQGVEQLVANGLAFNIPSLPTNAAPLASDVKLQWHSSTQLAPGTYITGSYAYSDDENDAESGSTYRWLVDGTAISNATFKGYTIKEEDRGKNLTFEVTPRAATGAATGVAVTSRPVTVLTNRAPTATNVVVTDGNGGTVNPGDTLTVSYDYNDEEGDLEGDTNIAWQYRKGGSSGYIPNASGSSTYVVSSAYTDGEVWALVTPKAQSGVLNGEVAQSNTLNVVAKPKQAPALNNIKIVDQNDGDVNVGDVLGVTYDFIDADGDLEDGTTFVWKRNGLPIEGQLASTYTVNATDAGQRVSVTVTPGSDAGETGGAYTAGFVTVEDAPVPALTFEMDGDVKALVGVDFANPATAAGSGTVTYTISDETVAFVSNGQYPAHPAGKVIPFAEGTATITATIAASGQSPEISESYDIEVKPASFGVKAWVGDNGSTFTFANNLSGMLLHSTTDELCDWSDPAGCLNYQSTTLQDYVSAPTDVDDAALTTGRAGYYRIDYGNYQARAQLRANTYSPTKGAAVVEFKGKLWRLGGDGVNGGNSEIWSSVDGRAWKQEVTDASQLFSKRYDHNVIEFQGRLWLTGGSNIDLVSGRLEHKQDIWSSTDGIHWVQNTTFADFNRYSGHSVVKANGRLWLSGGPTPTMQGALWSSDNGFDWAKASLVAMNVCASTTSRIELGVVRGGDAADKLLCHSNGVIYELAGNAWSEVARTSSNLTGIRTGDASRFVTTDSTMLLIDPAQGLVYLRLEDGSWSQYDAGTDPRAFIATGEANVVAFNGKAWVHAAQDAHIRALSSSDGFYWSTDVNNFPPRFNAAVNSDNGKLIMAGGITGTYATDVWQSDDGISWNELKTSNEIAAQNTLSATRLNDHWWISQSNGDVSRLNVVGDAATWEVMASVSSGDFANMTFNRLVKHNKKLFLIAGTLGAENRVYVSDIYGMNWTDIGELQGTPFASAQAFSAFSFKGSLWVVAGLDSVGSSNKIWQSTDDGLTWTETVAPFDARYFPHITVFNDALWMVGGSKSGGGYNDVWRSTNGTDWTRVVEDAGFPVRVNASLVVHDGRMMLVGGLDGNGKRLSDVLSSTDGISWQKAVTSTIEFDPEPVMPVLD</sequence>
<dbReference type="PROSITE" id="PS51257">
    <property type="entry name" value="PROKAR_LIPOPROTEIN"/>
    <property type="match status" value="1"/>
</dbReference>
<dbReference type="SUPFAM" id="SSF117281">
    <property type="entry name" value="Kelch motif"/>
    <property type="match status" value="1"/>
</dbReference>
<name>A0A5S9R0U0_9GAMM</name>
<dbReference type="EMBL" id="CACSIO010000061">
    <property type="protein sequence ID" value="CAA0125297.1"/>
    <property type="molecule type" value="Genomic_DNA"/>
</dbReference>
<evidence type="ECO:0000313" key="2">
    <source>
        <dbReference type="Proteomes" id="UP000441399"/>
    </source>
</evidence>
<dbReference type="InterPro" id="IPR011043">
    <property type="entry name" value="Gal_Oxase/kelch_b-propeller"/>
</dbReference>
<gene>
    <name evidence="1" type="ORF">OPDIPICF_03430</name>
</gene>
<organism evidence="1 2">
    <name type="scientific">BD1-7 clade bacterium</name>
    <dbReference type="NCBI Taxonomy" id="2029982"/>
    <lineage>
        <taxon>Bacteria</taxon>
        <taxon>Pseudomonadati</taxon>
        <taxon>Pseudomonadota</taxon>
        <taxon>Gammaproteobacteria</taxon>
        <taxon>Cellvibrionales</taxon>
        <taxon>Spongiibacteraceae</taxon>
        <taxon>BD1-7 clade</taxon>
    </lineage>
</organism>
<evidence type="ECO:0000313" key="1">
    <source>
        <dbReference type="EMBL" id="CAA0125297.1"/>
    </source>
</evidence>
<dbReference type="Gene3D" id="2.120.10.80">
    <property type="entry name" value="Kelch-type beta propeller"/>
    <property type="match status" value="2"/>
</dbReference>